<evidence type="ECO:0000313" key="4">
    <source>
        <dbReference type="EMBL" id="CAB4792720.1"/>
    </source>
</evidence>
<dbReference type="EMBL" id="CAEZYH010000009">
    <property type="protein sequence ID" value="CAB4711537.1"/>
    <property type="molecule type" value="Genomic_DNA"/>
</dbReference>
<dbReference type="EMBL" id="CAFBMF010000005">
    <property type="protein sequence ID" value="CAB4888688.1"/>
    <property type="molecule type" value="Genomic_DNA"/>
</dbReference>
<feature type="region of interest" description="Disordered" evidence="1">
    <location>
        <begin position="1"/>
        <end position="35"/>
    </location>
</feature>
<sequence length="169" mass="17155">MATKKTAPKSEPAADKSSSTSSNSASSSSSGSSNPGINDLLGLLGGANPVMAIGRMVETVMQVTGDIVQSIGTFNDTLTELNKVARRVNALLDEIEGPVAEIVPLVQASVKQAKSTLKKVDGVVNQIGTLPADVTKAVSTLGDLAGRLGPLAQFAEAAGGMFGMKPTTN</sequence>
<dbReference type="SUPFAM" id="SSF58104">
    <property type="entry name" value="Methyl-accepting chemotaxis protein (MCP) signaling domain"/>
    <property type="match status" value="1"/>
</dbReference>
<protein>
    <submittedName>
        <fullName evidence="2">Unannotated protein</fullName>
    </submittedName>
</protein>
<evidence type="ECO:0000313" key="7">
    <source>
        <dbReference type="EMBL" id="CAB5019481.1"/>
    </source>
</evidence>
<dbReference type="EMBL" id="CAFBLJ010000017">
    <property type="protein sequence ID" value="CAB4862050.1"/>
    <property type="molecule type" value="Genomic_DNA"/>
</dbReference>
<dbReference type="EMBL" id="CAEZZP010000014">
    <property type="protein sequence ID" value="CAB4764995.1"/>
    <property type="molecule type" value="Genomic_DNA"/>
</dbReference>
<dbReference type="AlphaFoldDB" id="A0A6J6QJL9"/>
<feature type="compositionally biased region" description="Low complexity" evidence="1">
    <location>
        <begin position="17"/>
        <end position="33"/>
    </location>
</feature>
<gene>
    <name evidence="2" type="ORF">UFOPK2658_00435</name>
    <name evidence="3" type="ORF">UFOPK2880_00394</name>
    <name evidence="4" type="ORF">UFOPK3004_00136</name>
    <name evidence="5" type="ORF">UFOPK3304_00513</name>
    <name evidence="6" type="ORF">UFOPK3494_00152</name>
    <name evidence="7" type="ORF">UFOPK4134_00184</name>
</gene>
<dbReference type="EMBL" id="CAFBPS010000005">
    <property type="protein sequence ID" value="CAB5019481.1"/>
    <property type="molecule type" value="Genomic_DNA"/>
</dbReference>
<evidence type="ECO:0000313" key="2">
    <source>
        <dbReference type="EMBL" id="CAB4711537.1"/>
    </source>
</evidence>
<dbReference type="EMBL" id="CAFAAL010000006">
    <property type="protein sequence ID" value="CAB4792720.1"/>
    <property type="molecule type" value="Genomic_DNA"/>
</dbReference>
<reference evidence="2" key="1">
    <citation type="submission" date="2020-05" db="EMBL/GenBank/DDBJ databases">
        <authorList>
            <person name="Chiriac C."/>
            <person name="Salcher M."/>
            <person name="Ghai R."/>
            <person name="Kavagutti S V."/>
        </authorList>
    </citation>
    <scope>NUCLEOTIDE SEQUENCE</scope>
</reference>
<proteinExistence type="predicted"/>
<accession>A0A6J6QJL9</accession>
<evidence type="ECO:0000313" key="3">
    <source>
        <dbReference type="EMBL" id="CAB4764995.1"/>
    </source>
</evidence>
<evidence type="ECO:0000313" key="5">
    <source>
        <dbReference type="EMBL" id="CAB4862050.1"/>
    </source>
</evidence>
<organism evidence="2">
    <name type="scientific">freshwater metagenome</name>
    <dbReference type="NCBI Taxonomy" id="449393"/>
    <lineage>
        <taxon>unclassified sequences</taxon>
        <taxon>metagenomes</taxon>
        <taxon>ecological metagenomes</taxon>
    </lineage>
</organism>
<evidence type="ECO:0000313" key="6">
    <source>
        <dbReference type="EMBL" id="CAB4888688.1"/>
    </source>
</evidence>
<evidence type="ECO:0000256" key="1">
    <source>
        <dbReference type="SAM" id="MobiDB-lite"/>
    </source>
</evidence>
<name>A0A6J6QJL9_9ZZZZ</name>